<accession>A0A8J5SJ36</accession>
<sequence>MAAMVGVGEEGINRSGPAREASGWNGMAPRRRQEARGWGGGHADLEFDGGLNPRGNWVDDWDHRQCSGGRYTEEGGNTKGGGSPDLGRREGEEVTRFGGRHRPREGGSATPVVGGPGRVAAPREKVAKSGT</sequence>
<feature type="compositionally biased region" description="Basic and acidic residues" evidence="1">
    <location>
        <begin position="121"/>
        <end position="131"/>
    </location>
</feature>
<keyword evidence="3" id="KW-1185">Reference proteome</keyword>
<gene>
    <name evidence="2" type="ORF">GUJ93_ZPchr0002g26598</name>
</gene>
<feature type="region of interest" description="Disordered" evidence="1">
    <location>
        <begin position="1"/>
        <end position="42"/>
    </location>
</feature>
<evidence type="ECO:0000313" key="2">
    <source>
        <dbReference type="EMBL" id="KAG8056394.1"/>
    </source>
</evidence>
<dbReference type="Proteomes" id="UP000729402">
    <property type="component" value="Unassembled WGS sequence"/>
</dbReference>
<reference evidence="2" key="2">
    <citation type="submission" date="2021-02" db="EMBL/GenBank/DDBJ databases">
        <authorList>
            <person name="Kimball J.A."/>
            <person name="Haas M.W."/>
            <person name="Macchietto M."/>
            <person name="Kono T."/>
            <person name="Duquette J."/>
            <person name="Shao M."/>
        </authorList>
    </citation>
    <scope>NUCLEOTIDE SEQUENCE</scope>
    <source>
        <tissue evidence="2">Fresh leaf tissue</tissue>
    </source>
</reference>
<evidence type="ECO:0000313" key="3">
    <source>
        <dbReference type="Proteomes" id="UP000729402"/>
    </source>
</evidence>
<comment type="caution">
    <text evidence="2">The sequence shown here is derived from an EMBL/GenBank/DDBJ whole genome shotgun (WGS) entry which is preliminary data.</text>
</comment>
<feature type="region of interest" description="Disordered" evidence="1">
    <location>
        <begin position="56"/>
        <end position="131"/>
    </location>
</feature>
<name>A0A8J5SJ36_ZIZPA</name>
<proteinExistence type="predicted"/>
<organism evidence="2 3">
    <name type="scientific">Zizania palustris</name>
    <name type="common">Northern wild rice</name>
    <dbReference type="NCBI Taxonomy" id="103762"/>
    <lineage>
        <taxon>Eukaryota</taxon>
        <taxon>Viridiplantae</taxon>
        <taxon>Streptophyta</taxon>
        <taxon>Embryophyta</taxon>
        <taxon>Tracheophyta</taxon>
        <taxon>Spermatophyta</taxon>
        <taxon>Magnoliopsida</taxon>
        <taxon>Liliopsida</taxon>
        <taxon>Poales</taxon>
        <taxon>Poaceae</taxon>
        <taxon>BOP clade</taxon>
        <taxon>Oryzoideae</taxon>
        <taxon>Oryzeae</taxon>
        <taxon>Zizaniinae</taxon>
        <taxon>Zizania</taxon>
    </lineage>
</organism>
<feature type="compositionally biased region" description="Basic and acidic residues" evidence="1">
    <location>
        <begin position="86"/>
        <end position="95"/>
    </location>
</feature>
<dbReference type="AlphaFoldDB" id="A0A8J5SJ36"/>
<protein>
    <submittedName>
        <fullName evidence="2">Uncharacterized protein</fullName>
    </submittedName>
</protein>
<dbReference type="EMBL" id="JAAALK010000287">
    <property type="protein sequence ID" value="KAG8056394.1"/>
    <property type="molecule type" value="Genomic_DNA"/>
</dbReference>
<reference evidence="2" key="1">
    <citation type="journal article" date="2021" name="bioRxiv">
        <title>Whole Genome Assembly and Annotation of Northern Wild Rice, Zizania palustris L., Supports a Whole Genome Duplication in the Zizania Genus.</title>
        <authorList>
            <person name="Haas M."/>
            <person name="Kono T."/>
            <person name="Macchietto M."/>
            <person name="Millas R."/>
            <person name="McGilp L."/>
            <person name="Shao M."/>
            <person name="Duquette J."/>
            <person name="Hirsch C.N."/>
            <person name="Kimball J."/>
        </authorList>
    </citation>
    <scope>NUCLEOTIDE SEQUENCE</scope>
    <source>
        <tissue evidence="2">Fresh leaf tissue</tissue>
    </source>
</reference>
<evidence type="ECO:0000256" key="1">
    <source>
        <dbReference type="SAM" id="MobiDB-lite"/>
    </source>
</evidence>